<accession>A0A412Q8T4</accession>
<organism evidence="10 11">
    <name type="scientific">Phocaeicola vulgatus</name>
    <name type="common">Bacteroides vulgatus</name>
    <dbReference type="NCBI Taxonomy" id="821"/>
    <lineage>
        <taxon>Bacteria</taxon>
        <taxon>Pseudomonadati</taxon>
        <taxon>Bacteroidota</taxon>
        <taxon>Bacteroidia</taxon>
        <taxon>Bacteroidales</taxon>
        <taxon>Bacteroidaceae</taxon>
        <taxon>Phocaeicola</taxon>
    </lineage>
</organism>
<sequence>MEPAKKELSFVFILLSVIIGGVIIFQWVLVNDLCSPSPAVLLQLGKFLRKAIMFRFLYVVLLAGLAFLFPVQKRRDESLKYVYTATTLILAIALILGFSNVLSWYNLLVFPIVFIGFTILVIQTAGFYLKRHVVSDKSIFGVSHEKSEFYFDFETVEGNLRIHKPQQNLYIDGGPGSGKSESWIKGIIYQCAERNYAGFVYDWEGDPSKPGSPILSRIAYGSIEYFKRKNVPTPAFAFINFVDMSRTVRVNVLSEKYVPKGSESLFIRNIATTLMKNLESSWKEKTDFWANNAINYVYSIAYKCYKERAKGIGTLPHVIAFALSDSDLVFKWLSEDAEIALNMSSMLTAWRLGAQQQTAGAVSSAQTPLVLLNNKYIFWVLSPLPEEEYSLDITNPDHPTLLCIGNAPSIKEAVSPPVSCIASVVMSQMNNPGKQKSVFMVDEFPTVNLQGIDVFIGTARKHNVATILAVQDFNQAIRDYGEKSANILRSSCGSQAYGMTGNEKTAKDLENLLGETKEAQESFSHQESGTGSMTESLQKEKVVKAREVAGQSVGHFIGKVAGGKPPYFNTQFNMCKFIDKDIPAFSKPVNLGDGKEELEYDIMEEIVSQHYLSIISKVNAILEDVKNKTETDNKNKEKNMPKDHNHKAWKE</sequence>
<dbReference type="RefSeq" id="WP_005783195.1">
    <property type="nucleotide sequence ID" value="NZ_JABDSI010000128.1"/>
</dbReference>
<comment type="subcellular location">
    <subcellularLocation>
        <location evidence="1">Cell membrane</location>
        <topology evidence="1">Multi-pass membrane protein</topology>
    </subcellularLocation>
</comment>
<proteinExistence type="inferred from homology"/>
<feature type="transmembrane region" description="Helical" evidence="8">
    <location>
        <begin position="12"/>
        <end position="30"/>
    </location>
</feature>
<dbReference type="PANTHER" id="PTHR37937:SF1">
    <property type="entry name" value="CONJUGATIVE TRANSFER: DNA TRANSPORT"/>
    <property type="match status" value="1"/>
</dbReference>
<dbReference type="AlphaFoldDB" id="A0A412Q8T4"/>
<evidence type="ECO:0000256" key="1">
    <source>
        <dbReference type="ARBA" id="ARBA00004651"/>
    </source>
</evidence>
<feature type="region of interest" description="Disordered" evidence="7">
    <location>
        <begin position="629"/>
        <end position="651"/>
    </location>
</feature>
<dbReference type="GO" id="GO:0005886">
    <property type="term" value="C:plasma membrane"/>
    <property type="evidence" value="ECO:0007669"/>
    <property type="project" value="UniProtKB-SubCell"/>
</dbReference>
<evidence type="ECO:0000256" key="5">
    <source>
        <dbReference type="ARBA" id="ARBA00022989"/>
    </source>
</evidence>
<evidence type="ECO:0000313" key="10">
    <source>
        <dbReference type="EMBL" id="RGT86310.1"/>
    </source>
</evidence>
<evidence type="ECO:0000256" key="6">
    <source>
        <dbReference type="ARBA" id="ARBA00023136"/>
    </source>
</evidence>
<evidence type="ECO:0000256" key="3">
    <source>
        <dbReference type="ARBA" id="ARBA00022475"/>
    </source>
</evidence>
<dbReference type="CDD" id="cd01127">
    <property type="entry name" value="TrwB_TraG_TraD_VirD4"/>
    <property type="match status" value="1"/>
</dbReference>
<evidence type="ECO:0000313" key="12">
    <source>
        <dbReference type="Proteomes" id="UP000583639"/>
    </source>
</evidence>
<evidence type="ECO:0000256" key="8">
    <source>
        <dbReference type="SAM" id="Phobius"/>
    </source>
</evidence>
<dbReference type="Gene3D" id="3.40.50.300">
    <property type="entry name" value="P-loop containing nucleotide triphosphate hydrolases"/>
    <property type="match status" value="1"/>
</dbReference>
<evidence type="ECO:0000313" key="9">
    <source>
        <dbReference type="EMBL" id="NMW41450.1"/>
    </source>
</evidence>
<protein>
    <submittedName>
        <fullName evidence="10">Conjugal transfer protein TraG</fullName>
    </submittedName>
    <submittedName>
        <fullName evidence="9">Type IV secretory system conjugative DNA transfer family protein</fullName>
    </submittedName>
</protein>
<keyword evidence="3" id="KW-1003">Cell membrane</keyword>
<comment type="caution">
    <text evidence="10">The sequence shown here is derived from an EMBL/GenBank/DDBJ whole genome shotgun (WGS) entry which is preliminary data.</text>
</comment>
<feature type="transmembrane region" description="Helical" evidence="8">
    <location>
        <begin position="108"/>
        <end position="129"/>
    </location>
</feature>
<keyword evidence="6 8" id="KW-0472">Membrane</keyword>
<dbReference type="SUPFAM" id="SSF52540">
    <property type="entry name" value="P-loop containing nucleoside triphosphate hydrolases"/>
    <property type="match status" value="1"/>
</dbReference>
<evidence type="ECO:0000256" key="4">
    <source>
        <dbReference type="ARBA" id="ARBA00022692"/>
    </source>
</evidence>
<reference evidence="10 11" key="1">
    <citation type="submission" date="2018-08" db="EMBL/GenBank/DDBJ databases">
        <title>A genome reference for cultivated species of the human gut microbiota.</title>
        <authorList>
            <person name="Zou Y."/>
            <person name="Xue W."/>
            <person name="Luo G."/>
        </authorList>
    </citation>
    <scope>NUCLEOTIDE SEQUENCE [LARGE SCALE GENOMIC DNA]</scope>
    <source>
        <strain evidence="10 11">AF18-14</strain>
    </source>
</reference>
<dbReference type="Pfam" id="PF02534">
    <property type="entry name" value="T4SS-DNA_transf"/>
    <property type="match status" value="1"/>
</dbReference>
<evidence type="ECO:0000256" key="7">
    <source>
        <dbReference type="SAM" id="MobiDB-lite"/>
    </source>
</evidence>
<keyword evidence="4 8" id="KW-0812">Transmembrane</keyword>
<reference evidence="9 12" key="2">
    <citation type="submission" date="2020-04" db="EMBL/GenBank/DDBJ databases">
        <title>A novel gut-associated lysogenic phage, Bacteroides phage BV01, alters the host transcriptome and bile acid metabolism in Bacteroides vulgatus.</title>
        <authorList>
            <person name="Campbell D.E."/>
            <person name="Ly L."/>
            <person name="Ridlon J.M."/>
            <person name="Hsiao A."/>
            <person name="Degnan P.H."/>
        </authorList>
    </citation>
    <scope>NUCLEOTIDE SEQUENCE [LARGE SCALE GENOMIC DNA]</scope>
    <source>
        <strain evidence="9 12">VPI-BV8526</strain>
    </source>
</reference>
<dbReference type="InterPro" id="IPR003688">
    <property type="entry name" value="TraG/VirD4"/>
</dbReference>
<feature type="transmembrane region" description="Helical" evidence="8">
    <location>
        <begin position="50"/>
        <end position="69"/>
    </location>
</feature>
<dbReference type="EMBL" id="JABDSI010000128">
    <property type="protein sequence ID" value="NMW41450.1"/>
    <property type="molecule type" value="Genomic_DNA"/>
</dbReference>
<dbReference type="EMBL" id="QRXI01000050">
    <property type="protein sequence ID" value="RGT86310.1"/>
    <property type="molecule type" value="Genomic_DNA"/>
</dbReference>
<dbReference type="InterPro" id="IPR027417">
    <property type="entry name" value="P-loop_NTPase"/>
</dbReference>
<dbReference type="Proteomes" id="UP000283833">
    <property type="component" value="Unassembled WGS sequence"/>
</dbReference>
<dbReference type="PANTHER" id="PTHR37937">
    <property type="entry name" value="CONJUGATIVE TRANSFER: DNA TRANSPORT"/>
    <property type="match status" value="1"/>
</dbReference>
<feature type="transmembrane region" description="Helical" evidence="8">
    <location>
        <begin position="81"/>
        <end position="102"/>
    </location>
</feature>
<comment type="similarity">
    <text evidence="2">Belongs to the VirD4/TraG family.</text>
</comment>
<evidence type="ECO:0000313" key="11">
    <source>
        <dbReference type="Proteomes" id="UP000283833"/>
    </source>
</evidence>
<gene>
    <name evidence="10" type="ORF">DWX04_21530</name>
    <name evidence="9" type="ORF">HKQ55_15265</name>
</gene>
<name>A0A412Q8T4_PHOVU</name>
<dbReference type="Proteomes" id="UP000583639">
    <property type="component" value="Unassembled WGS sequence"/>
</dbReference>
<keyword evidence="5 8" id="KW-1133">Transmembrane helix</keyword>
<evidence type="ECO:0000256" key="2">
    <source>
        <dbReference type="ARBA" id="ARBA00008806"/>
    </source>
</evidence>
<dbReference type="InterPro" id="IPR051539">
    <property type="entry name" value="T4SS-coupling_protein"/>
</dbReference>